<dbReference type="InterPro" id="IPR014825">
    <property type="entry name" value="DNA_alkylation"/>
</dbReference>
<dbReference type="RefSeq" id="WP_134445819.1">
    <property type="nucleotide sequence ID" value="NZ_SOFS01000023.1"/>
</dbReference>
<reference evidence="1 2" key="1">
    <citation type="submission" date="2019-03" db="EMBL/GenBank/DDBJ databases">
        <title>Genomics of glacier-inhabiting Cryobacterium strains.</title>
        <authorList>
            <person name="Liu Q."/>
            <person name="Xin Y.-H."/>
        </authorList>
    </citation>
    <scope>NUCLEOTIDE SEQUENCE [LARGE SCALE GENOMIC DNA]</scope>
    <source>
        <strain evidence="1 2">MDB1-5</strain>
    </source>
</reference>
<gene>
    <name evidence="1" type="ORF">E3O46_11625</name>
</gene>
<dbReference type="Proteomes" id="UP000297604">
    <property type="component" value="Unassembled WGS sequence"/>
</dbReference>
<proteinExistence type="predicted"/>
<evidence type="ECO:0000313" key="2">
    <source>
        <dbReference type="Proteomes" id="UP000297604"/>
    </source>
</evidence>
<dbReference type="Gene3D" id="1.25.10.90">
    <property type="match status" value="1"/>
</dbReference>
<keyword evidence="2" id="KW-1185">Reference proteome</keyword>
<protein>
    <submittedName>
        <fullName evidence="1">DNA alkylation repair protein</fullName>
    </submittedName>
</protein>
<dbReference type="Pfam" id="PF08713">
    <property type="entry name" value="DNA_alkylation"/>
    <property type="match status" value="1"/>
</dbReference>
<comment type="caution">
    <text evidence="1">The sequence shown here is derived from an EMBL/GenBank/DDBJ whole genome shotgun (WGS) entry which is preliminary data.</text>
</comment>
<accession>A0ABY2IP09</accession>
<dbReference type="InterPro" id="IPR016024">
    <property type="entry name" value="ARM-type_fold"/>
</dbReference>
<sequence>MSAACEFVDTTLRNEGDEYRAQAEKTRLGSDLDFYGATIGAIRGTIRDAARRYPGLTHDEVTALSTELWDVPVFERRFAAVVLLQSNVALLTNTDLTRIEGFLRDARLAALADPLARDVTRPLVGRLSGLPRTRADAAIERWARDQDPWLRRTAALVREA</sequence>
<dbReference type="SUPFAM" id="SSF48371">
    <property type="entry name" value="ARM repeat"/>
    <property type="match status" value="1"/>
</dbReference>
<evidence type="ECO:0000313" key="1">
    <source>
        <dbReference type="EMBL" id="TFC19655.1"/>
    </source>
</evidence>
<dbReference type="EMBL" id="SOFS01000023">
    <property type="protein sequence ID" value="TFC19655.1"/>
    <property type="molecule type" value="Genomic_DNA"/>
</dbReference>
<name>A0ABY2IP09_9MICO</name>
<organism evidence="1 2">
    <name type="scientific">Cryobacterium glucosi</name>
    <dbReference type="NCBI Taxonomy" id="1259175"/>
    <lineage>
        <taxon>Bacteria</taxon>
        <taxon>Bacillati</taxon>
        <taxon>Actinomycetota</taxon>
        <taxon>Actinomycetes</taxon>
        <taxon>Micrococcales</taxon>
        <taxon>Microbacteriaceae</taxon>
        <taxon>Cryobacterium</taxon>
    </lineage>
</organism>